<evidence type="ECO:0000256" key="5">
    <source>
        <dbReference type="ARBA" id="ARBA00022496"/>
    </source>
</evidence>
<name>A0A143HJX1_MICTH</name>
<keyword evidence="12" id="KW-0675">Receptor</keyword>
<keyword evidence="8" id="KW-0408">Iron</keyword>
<dbReference type="Gene3D" id="2.40.170.20">
    <property type="entry name" value="TonB-dependent receptor, beta-barrel domain"/>
    <property type="match status" value="1"/>
</dbReference>
<dbReference type="KEGG" id="mthd:A3224_03490"/>
<evidence type="ECO:0000256" key="1">
    <source>
        <dbReference type="ARBA" id="ARBA00004571"/>
    </source>
</evidence>
<proteinExistence type="inferred from homology"/>
<comment type="subcellular location">
    <subcellularLocation>
        <location evidence="1 14">Cell outer membrane</location>
        <topology evidence="1 14">Multi-pass membrane protein</topology>
    </subcellularLocation>
</comment>
<accession>A0A143HJX1</accession>
<comment type="similarity">
    <text evidence="2 14 15">Belongs to the TonB-dependent receptor family.</text>
</comment>
<organism evidence="18 19">
    <name type="scientific">Microbulbifer thermotolerans</name>
    <dbReference type="NCBI Taxonomy" id="252514"/>
    <lineage>
        <taxon>Bacteria</taxon>
        <taxon>Pseudomonadati</taxon>
        <taxon>Pseudomonadota</taxon>
        <taxon>Gammaproteobacteria</taxon>
        <taxon>Cellvibrionales</taxon>
        <taxon>Microbulbiferaceae</taxon>
        <taxon>Microbulbifer</taxon>
    </lineage>
</organism>
<dbReference type="InterPro" id="IPR010105">
    <property type="entry name" value="TonB_sidphr_rcpt"/>
</dbReference>
<dbReference type="PANTHER" id="PTHR32552:SF74">
    <property type="entry name" value="HYDROXAMATE SIDEROPHORE RECEPTOR FHUE"/>
    <property type="match status" value="1"/>
</dbReference>
<reference evidence="19" key="1">
    <citation type="submission" date="2016-03" db="EMBL/GenBank/DDBJ databases">
        <authorList>
            <person name="Lee Y.-S."/>
            <person name="Choi Y.-L."/>
        </authorList>
    </citation>
    <scope>NUCLEOTIDE SEQUENCE [LARGE SCALE GENOMIC DNA]</scope>
    <source>
        <strain evidence="19">DAU221</strain>
    </source>
</reference>
<evidence type="ECO:0000256" key="4">
    <source>
        <dbReference type="ARBA" id="ARBA00022452"/>
    </source>
</evidence>
<dbReference type="InterPro" id="IPR000531">
    <property type="entry name" value="Beta-barrel_TonB"/>
</dbReference>
<dbReference type="Proteomes" id="UP000076077">
    <property type="component" value="Chromosome"/>
</dbReference>
<evidence type="ECO:0000256" key="6">
    <source>
        <dbReference type="ARBA" id="ARBA00022692"/>
    </source>
</evidence>
<evidence type="ECO:0000256" key="15">
    <source>
        <dbReference type="RuleBase" id="RU003357"/>
    </source>
</evidence>
<keyword evidence="4 14" id="KW-1134">Transmembrane beta strand</keyword>
<evidence type="ECO:0000256" key="9">
    <source>
        <dbReference type="ARBA" id="ARBA00023065"/>
    </source>
</evidence>
<dbReference type="PROSITE" id="PS52016">
    <property type="entry name" value="TONB_DEPENDENT_REC_3"/>
    <property type="match status" value="1"/>
</dbReference>
<evidence type="ECO:0000256" key="14">
    <source>
        <dbReference type="PROSITE-ProRule" id="PRU01360"/>
    </source>
</evidence>
<keyword evidence="13 14" id="KW-0998">Cell outer membrane</keyword>
<dbReference type="InterPro" id="IPR036942">
    <property type="entry name" value="Beta-barrel_TonB_sf"/>
</dbReference>
<evidence type="ECO:0000313" key="19">
    <source>
        <dbReference type="Proteomes" id="UP000076077"/>
    </source>
</evidence>
<dbReference type="InterPro" id="IPR037066">
    <property type="entry name" value="Plug_dom_sf"/>
</dbReference>
<dbReference type="CDD" id="cd01347">
    <property type="entry name" value="ligand_gated_channel"/>
    <property type="match status" value="1"/>
</dbReference>
<keyword evidence="5" id="KW-0410">Iron transport</keyword>
<dbReference type="STRING" id="252514.A3224_03490"/>
<dbReference type="EMBL" id="CP014864">
    <property type="protein sequence ID" value="AMX01770.1"/>
    <property type="molecule type" value="Genomic_DNA"/>
</dbReference>
<sequence length="692" mass="76121">MLAIALSLTHTGTLAQEDQAIETVEVTGEVSESYLTGEMDTATGLGLSSLETPQSVSVINRTQLDDFELNSLNDALLAVPGIQVESVETDRTYYSSRGFDVTNFQVDGVGVPATYGNLDGETDMALYDRVEIVRGASGLMSGAGNPSATVNMVRKRPTEDFQLSIDAVAGSWDKARLEADASGTLTEGLRGRLVVAKEERESYLDDYAMDKTLIYGVVEKDLGQSTVLTLGSSYQTSNADSPLWGALPMHYTDGTPTDYNVSTTTSADWAYWDNTEADVFAELKHTFANGWEAKAYYTHAEIEGDSELLYMFGTPDPETEEGLYGYPSAYTLDETRDQFDLRVSGSYSFAGREHDLLFGYNWAKGSVEELSLYDGELGFPAIGDFSQWDGSGIARPVFDDNPSGSDFEDKQSAYFAATRVHLMDNLSLIGGARVVDWKSVGEGYGTSKVTEESGKVLPYAGLIYRIGDNYSLYISRTETFMPQDDLTADLTYMDPTEGVNNEVGAKGEFFDGKLQASIAYYQTEQKNVAESAGEVTDPLTGGPVQVYEGVDYDSEGFDLALSGQLAPGLQVDFSYAYVEIDDQNGELDRAYIPQQMVRLFASYRPQVMENLKLGAGLNWQDDIERTTSDGYTVQQDAYATVRAFASYRVNKNLEISLNANNLTDEKYISSLYWDQAFYAAPRNFSASVSWRY</sequence>
<keyword evidence="3 14" id="KW-0813">Transport</keyword>
<feature type="domain" description="TonB-dependent receptor-like beta-barrel" evidence="16">
    <location>
        <begin position="244"/>
        <end position="662"/>
    </location>
</feature>
<dbReference type="PANTHER" id="PTHR32552">
    <property type="entry name" value="FERRICHROME IRON RECEPTOR-RELATED"/>
    <property type="match status" value="1"/>
</dbReference>
<evidence type="ECO:0000256" key="13">
    <source>
        <dbReference type="ARBA" id="ARBA00023237"/>
    </source>
</evidence>
<evidence type="ECO:0000256" key="8">
    <source>
        <dbReference type="ARBA" id="ARBA00023004"/>
    </source>
</evidence>
<dbReference type="InterPro" id="IPR039426">
    <property type="entry name" value="TonB-dep_rcpt-like"/>
</dbReference>
<evidence type="ECO:0008006" key="20">
    <source>
        <dbReference type="Google" id="ProtNLM"/>
    </source>
</evidence>
<dbReference type="SUPFAM" id="SSF56935">
    <property type="entry name" value="Porins"/>
    <property type="match status" value="1"/>
</dbReference>
<dbReference type="GO" id="GO:0009279">
    <property type="term" value="C:cell outer membrane"/>
    <property type="evidence" value="ECO:0007669"/>
    <property type="project" value="UniProtKB-SubCell"/>
</dbReference>
<evidence type="ECO:0000256" key="3">
    <source>
        <dbReference type="ARBA" id="ARBA00022448"/>
    </source>
</evidence>
<evidence type="ECO:0000313" key="18">
    <source>
        <dbReference type="EMBL" id="AMX01770.1"/>
    </source>
</evidence>
<keyword evidence="7" id="KW-0732">Signal</keyword>
<keyword evidence="11 14" id="KW-0472">Membrane</keyword>
<evidence type="ECO:0000256" key="7">
    <source>
        <dbReference type="ARBA" id="ARBA00022729"/>
    </source>
</evidence>
<keyword evidence="6 14" id="KW-0812">Transmembrane</keyword>
<protein>
    <recommendedName>
        <fullName evidence="20">Outer-membrane receptor for ferric coprogen and ferric-rhodotorulic acid</fullName>
    </recommendedName>
</protein>
<evidence type="ECO:0000256" key="10">
    <source>
        <dbReference type="ARBA" id="ARBA00023077"/>
    </source>
</evidence>
<keyword evidence="9" id="KW-0406">Ion transport</keyword>
<dbReference type="Pfam" id="PF07715">
    <property type="entry name" value="Plug"/>
    <property type="match status" value="1"/>
</dbReference>
<keyword evidence="10 15" id="KW-0798">TonB box</keyword>
<dbReference type="InterPro" id="IPR012910">
    <property type="entry name" value="Plug_dom"/>
</dbReference>
<evidence type="ECO:0000259" key="16">
    <source>
        <dbReference type="Pfam" id="PF00593"/>
    </source>
</evidence>
<dbReference type="GO" id="GO:0038023">
    <property type="term" value="F:signaling receptor activity"/>
    <property type="evidence" value="ECO:0007669"/>
    <property type="project" value="InterPro"/>
</dbReference>
<dbReference type="Gene3D" id="2.170.130.10">
    <property type="entry name" value="TonB-dependent receptor, plug domain"/>
    <property type="match status" value="1"/>
</dbReference>
<dbReference type="AlphaFoldDB" id="A0A143HJX1"/>
<evidence type="ECO:0000256" key="12">
    <source>
        <dbReference type="ARBA" id="ARBA00023170"/>
    </source>
</evidence>
<dbReference type="FunFam" id="2.170.130.10:FF:000010">
    <property type="entry name" value="Ferripyoverdine receptor"/>
    <property type="match status" value="1"/>
</dbReference>
<evidence type="ECO:0000256" key="2">
    <source>
        <dbReference type="ARBA" id="ARBA00009810"/>
    </source>
</evidence>
<dbReference type="GO" id="GO:0015891">
    <property type="term" value="P:siderophore transport"/>
    <property type="evidence" value="ECO:0007669"/>
    <property type="project" value="InterPro"/>
</dbReference>
<keyword evidence="19" id="KW-1185">Reference proteome</keyword>
<evidence type="ECO:0000256" key="11">
    <source>
        <dbReference type="ARBA" id="ARBA00023136"/>
    </source>
</evidence>
<dbReference type="GO" id="GO:0015344">
    <property type="term" value="F:siderophore uptake transmembrane transporter activity"/>
    <property type="evidence" value="ECO:0007669"/>
    <property type="project" value="TreeGrafter"/>
</dbReference>
<evidence type="ECO:0000259" key="17">
    <source>
        <dbReference type="Pfam" id="PF07715"/>
    </source>
</evidence>
<gene>
    <name evidence="18" type="ORF">A3224_03490</name>
</gene>
<feature type="domain" description="TonB-dependent receptor plug" evidence="17">
    <location>
        <begin position="50"/>
        <end position="148"/>
    </location>
</feature>
<dbReference type="NCBIfam" id="TIGR01783">
    <property type="entry name" value="TonB-siderophor"/>
    <property type="match status" value="1"/>
</dbReference>
<dbReference type="Pfam" id="PF00593">
    <property type="entry name" value="TonB_dep_Rec_b-barrel"/>
    <property type="match status" value="1"/>
</dbReference>